<sequence length="265" mass="30820">MKKVLFIISIILIIISFYFNQPDHTSYNRSKLELPLCKITKPTVITRISYIVDSSLRESYKKELAQKQVEFSNTILVNSCLALRRQLVSFKYIDLELSGSEYFDELHNQASMAIGNDVLKSLRENPLDFYVLVVPSDHLVFEDGTIGATDWELSDSYILLADDAAPDTLEYEFGHLMWANHSETWLFSLRQGELERSTRPENRYLIKPYARAYKCSNAGTVMSYEKIRLPIYSDPTIHYRSEPCGNKLHADNRRRVQEYINNLRK</sequence>
<accession>A0A5Q4YXZ8</accession>
<dbReference type="EMBL" id="LR721750">
    <property type="protein sequence ID" value="VVV04306.1"/>
    <property type="molecule type" value="Genomic_DNA"/>
</dbReference>
<organism evidence="1">
    <name type="scientific">Aliivibrio wodanis</name>
    <dbReference type="NCBI Taxonomy" id="80852"/>
    <lineage>
        <taxon>Bacteria</taxon>
        <taxon>Pseudomonadati</taxon>
        <taxon>Pseudomonadota</taxon>
        <taxon>Gammaproteobacteria</taxon>
        <taxon>Vibrionales</taxon>
        <taxon>Vibrionaceae</taxon>
        <taxon>Aliivibrio</taxon>
    </lineage>
</organism>
<proteinExistence type="predicted"/>
<name>A0A5Q4YXZ8_9GAMM</name>
<reference evidence="1" key="1">
    <citation type="submission" date="2019-09" db="EMBL/GenBank/DDBJ databases">
        <authorList>
            <person name="Hjerde E."/>
        </authorList>
    </citation>
    <scope>NUCLEOTIDE SEQUENCE</scope>
    <source>
        <strain evidence="1">06/09/160</strain>
    </source>
</reference>
<evidence type="ECO:0000313" key="1">
    <source>
        <dbReference type="EMBL" id="VVV04306.1"/>
    </source>
</evidence>
<protein>
    <submittedName>
        <fullName evidence="1">Uncharacterized protein</fullName>
    </submittedName>
</protein>
<gene>
    <name evidence="1" type="ORF">AW0309160_01690</name>
</gene>
<dbReference type="AlphaFoldDB" id="A0A5Q4YXZ8"/>